<name>A0A2K2UCI5_9ACTN</name>
<reference evidence="5" key="1">
    <citation type="submission" date="2018-01" db="EMBL/GenBank/DDBJ databases">
        <title>Rubneribacter badeniensis gen. nov., sp. nov., and Colonibacter rubneri, gen. nov., sp. nov., WGS of new members of the Eggerthellaceae.</title>
        <authorList>
            <person name="Danylec N."/>
            <person name="Stoll D.A."/>
            <person name="Doetsch A."/>
            <person name="Kulling S.E."/>
            <person name="Huch M."/>
        </authorList>
    </citation>
    <scope>NUCLEOTIDE SEQUENCE [LARGE SCALE GENOMIC DNA]</scope>
    <source>
        <strain evidence="5">ResAG-96</strain>
    </source>
</reference>
<sequence>MQNQVNDLRSAIELLKGIPGQYIETDVEVDPIDELSGVYRRIGSGGTVKRPTRLGPAMTFNAIKGHPGARVHIGLLASRKRVGYLLGCDPKRLGFLLNEAVDRPVAPVEVGADKALCQEVVYRAEDEGFDIRTILPAPTNTPDDAGPYLTLGMCYAHDPETGVHDVTIHRMCLEGPDELSIYMVPGARHIGHFYEVAEARGEALPISISIGVDPAIEVSTCFEPPTTPLGYDELSIAGALREQPVELARCLTIDELCIANAEYVIEGEILPGTRIAEDRESGTGFAMPEFPGYTGPAVPEIPVIKVKAVTTRRNPIFQTCIGPSEEHTSMTGIPTEASILSMVERAMPGKLKNVYCASPGGGKYLAVLQFCKSQPSDEGRQRQAALLAFSAFSELKHVFIVDEDVDPFDLEDVLWAMNTRFQGDVDVVPIPGVRCHPLDPSNDPSMSPSIREHGIACKTIFDCTVPFSEKHRFVRARFLDVDPKHWVPEFDGE</sequence>
<comment type="caution">
    <text evidence="4">The sequence shown here is derived from an EMBL/GenBank/DDBJ whole genome shotgun (WGS) entry which is preliminary data.</text>
</comment>
<organism evidence="4 5">
    <name type="scientific">Enteroscipio rubneri</name>
    <dbReference type="NCBI Taxonomy" id="2070686"/>
    <lineage>
        <taxon>Bacteria</taxon>
        <taxon>Bacillati</taxon>
        <taxon>Actinomycetota</taxon>
        <taxon>Coriobacteriia</taxon>
        <taxon>Eggerthellales</taxon>
        <taxon>Eggerthellaceae</taxon>
        <taxon>Enteroscipio</taxon>
    </lineage>
</organism>
<feature type="domain" description="3-octaprenyl-4-hydroxybenzoate carboxy-lyase-like Rift-related" evidence="1">
    <location>
        <begin position="110"/>
        <end position="321"/>
    </location>
</feature>
<dbReference type="OrthoDB" id="9809841at2"/>
<dbReference type="Pfam" id="PF20695">
    <property type="entry name" value="UbiD_N"/>
    <property type="match status" value="1"/>
</dbReference>
<proteinExistence type="predicted"/>
<dbReference type="Pfam" id="PF01977">
    <property type="entry name" value="UbiD"/>
    <property type="match status" value="1"/>
</dbReference>
<dbReference type="Proteomes" id="UP000236197">
    <property type="component" value="Unassembled WGS sequence"/>
</dbReference>
<dbReference type="InterPro" id="IPR048304">
    <property type="entry name" value="UbiD_Rift_dom"/>
</dbReference>
<dbReference type="PANTHER" id="PTHR30108:SF17">
    <property type="entry name" value="FERULIC ACID DECARBOXYLASE 1"/>
    <property type="match status" value="1"/>
</dbReference>
<dbReference type="InterPro" id="IPR049383">
    <property type="entry name" value="UbiD-like_N"/>
</dbReference>
<dbReference type="GO" id="GO:0006744">
    <property type="term" value="P:ubiquinone biosynthetic process"/>
    <property type="evidence" value="ECO:0007669"/>
    <property type="project" value="TreeGrafter"/>
</dbReference>
<dbReference type="SUPFAM" id="SSF143968">
    <property type="entry name" value="UbiD C-terminal domain-like"/>
    <property type="match status" value="1"/>
</dbReference>
<protein>
    <submittedName>
        <fullName evidence="4">3,4-dihydroxybenzoate decarboxylase</fullName>
    </submittedName>
</protein>
<dbReference type="EMBL" id="PPEK01000003">
    <property type="protein sequence ID" value="PNV68026.1"/>
    <property type="molecule type" value="Genomic_DNA"/>
</dbReference>
<gene>
    <name evidence="4" type="ORF">C2L71_04050</name>
</gene>
<evidence type="ECO:0000259" key="3">
    <source>
        <dbReference type="Pfam" id="PF20696"/>
    </source>
</evidence>
<dbReference type="InterPro" id="IPR002830">
    <property type="entry name" value="UbiD"/>
</dbReference>
<feature type="domain" description="3-octaprenyl-4-hydroxybenzoate carboxy-lyase-like N-terminal" evidence="2">
    <location>
        <begin position="20"/>
        <end position="94"/>
    </location>
</feature>
<dbReference type="AlphaFoldDB" id="A0A2K2UCI5"/>
<dbReference type="GO" id="GO:0008694">
    <property type="term" value="F:4-hydroxy-3-polyprenylbenzoate decarboxylase activity"/>
    <property type="evidence" value="ECO:0007669"/>
    <property type="project" value="TreeGrafter"/>
</dbReference>
<evidence type="ECO:0000259" key="2">
    <source>
        <dbReference type="Pfam" id="PF20695"/>
    </source>
</evidence>
<dbReference type="SUPFAM" id="SSF50475">
    <property type="entry name" value="FMN-binding split barrel"/>
    <property type="match status" value="1"/>
</dbReference>
<dbReference type="GO" id="GO:0005829">
    <property type="term" value="C:cytosol"/>
    <property type="evidence" value="ECO:0007669"/>
    <property type="project" value="TreeGrafter"/>
</dbReference>
<keyword evidence="5" id="KW-1185">Reference proteome</keyword>
<evidence type="ECO:0000313" key="4">
    <source>
        <dbReference type="EMBL" id="PNV68026.1"/>
    </source>
</evidence>
<feature type="domain" description="3-octaprenyl-4-hydroxybenzoate carboxy-lyase-like C-terminal" evidence="3">
    <location>
        <begin position="329"/>
        <end position="463"/>
    </location>
</feature>
<dbReference type="PANTHER" id="PTHR30108">
    <property type="entry name" value="3-OCTAPRENYL-4-HYDROXYBENZOATE CARBOXY-LYASE-RELATED"/>
    <property type="match status" value="1"/>
</dbReference>
<accession>A0A2K2UCI5</accession>
<dbReference type="RefSeq" id="WP_103264504.1">
    <property type="nucleotide sequence ID" value="NZ_CABMLE010000003.1"/>
</dbReference>
<dbReference type="Gene3D" id="3.40.1670.10">
    <property type="entry name" value="UbiD C-terminal domain-like"/>
    <property type="match status" value="1"/>
</dbReference>
<evidence type="ECO:0000259" key="1">
    <source>
        <dbReference type="Pfam" id="PF01977"/>
    </source>
</evidence>
<dbReference type="Pfam" id="PF20696">
    <property type="entry name" value="UbiD_C"/>
    <property type="match status" value="1"/>
</dbReference>
<dbReference type="InterPro" id="IPR049381">
    <property type="entry name" value="UbiD-like_C"/>
</dbReference>
<evidence type="ECO:0000313" key="5">
    <source>
        <dbReference type="Proteomes" id="UP000236197"/>
    </source>
</evidence>